<dbReference type="AlphaFoldDB" id="A0A330HL52"/>
<dbReference type="OrthoDB" id="6710542at2"/>
<evidence type="ECO:0000313" key="2">
    <source>
        <dbReference type="Proteomes" id="UP000251558"/>
    </source>
</evidence>
<dbReference type="EMBL" id="QMBP01000009">
    <property type="protein sequence ID" value="RAZ89125.1"/>
    <property type="molecule type" value="Genomic_DNA"/>
</dbReference>
<comment type="caution">
    <text evidence="1">The sequence shown here is derived from an EMBL/GenBank/DDBJ whole genome shotgun (WGS) entry which is preliminary data.</text>
</comment>
<reference evidence="1 2" key="1">
    <citation type="submission" date="2018-07" db="EMBL/GenBank/DDBJ databases">
        <title>Diversity of Mesorhizobium strains in Brazil.</title>
        <authorList>
            <person name="Helene L.C.F."/>
            <person name="Dall'Agnol R."/>
            <person name="Delamuta J.R.M."/>
            <person name="Hungria M."/>
        </authorList>
    </citation>
    <scope>NUCLEOTIDE SEQUENCE [LARGE SCALE GENOMIC DNA]</scope>
    <source>
        <strain evidence="1 2">AC99b</strain>
    </source>
</reference>
<evidence type="ECO:0000313" key="1">
    <source>
        <dbReference type="EMBL" id="RAZ89125.1"/>
    </source>
</evidence>
<organism evidence="1 2">
    <name type="scientific">Mesorhizobium hawassense</name>
    <dbReference type="NCBI Taxonomy" id="1209954"/>
    <lineage>
        <taxon>Bacteria</taxon>
        <taxon>Pseudomonadati</taxon>
        <taxon>Pseudomonadota</taxon>
        <taxon>Alphaproteobacteria</taxon>
        <taxon>Hyphomicrobiales</taxon>
        <taxon>Phyllobacteriaceae</taxon>
        <taxon>Mesorhizobium</taxon>
    </lineage>
</organism>
<dbReference type="RefSeq" id="WP_112099038.1">
    <property type="nucleotide sequence ID" value="NZ_QMBP01000009.1"/>
</dbReference>
<protein>
    <submittedName>
        <fullName evidence="1">Uncharacterized protein</fullName>
    </submittedName>
</protein>
<sequence>MKPFLEGHEDPLTVLVAREMDAVSDVDVVAWAGCHAAPPSYAEDSDYQELLRSNPRNPLALGKAHGHLTSLVARVFADFDPSSAQAGEMARRLFLRRIRSYLHSDLEPLQICRMIPPIEERYDYPYWLGNLYDVCDWMDARTTRDQALHLRDAIEQILSDNGESQLPDATE</sequence>
<accession>A0A330HL52</accession>
<keyword evidence="2" id="KW-1185">Reference proteome</keyword>
<dbReference type="Proteomes" id="UP000251558">
    <property type="component" value="Unassembled WGS sequence"/>
</dbReference>
<proteinExistence type="predicted"/>
<name>A0A330HL52_9HYPH</name>
<gene>
    <name evidence="1" type="ORF">DPM33_19375</name>
</gene>